<dbReference type="PROSITE" id="PS51375">
    <property type="entry name" value="PPR"/>
    <property type="match status" value="2"/>
</dbReference>
<evidence type="ECO:0000256" key="2">
    <source>
        <dbReference type="ARBA" id="ARBA00022737"/>
    </source>
</evidence>
<keyword evidence="2" id="KW-0677">Repeat</keyword>
<protein>
    <submittedName>
        <fullName evidence="7">Pentatricopeptide repeat-containing protein At3g04760, chloroplastic</fullName>
    </submittedName>
</protein>
<dbReference type="InterPro" id="IPR011990">
    <property type="entry name" value="TPR-like_helical_dom_sf"/>
</dbReference>
<evidence type="ECO:0000256" key="5">
    <source>
        <dbReference type="PROSITE-ProRule" id="PRU00708"/>
    </source>
</evidence>
<evidence type="ECO:0000256" key="3">
    <source>
        <dbReference type="ARBA" id="ARBA00044493"/>
    </source>
</evidence>
<accession>A0A0K6GEQ7</accession>
<proteinExistence type="inferred from homology"/>
<feature type="domain" description="Pentatricopeptide repeat-containing protein-mitochondrial" evidence="6">
    <location>
        <begin position="132"/>
        <end position="195"/>
    </location>
</feature>
<reference evidence="7 8" key="1">
    <citation type="submission" date="2015-07" db="EMBL/GenBank/DDBJ databases">
        <authorList>
            <person name="Noorani M."/>
        </authorList>
    </citation>
    <scope>NUCLEOTIDE SEQUENCE [LARGE SCALE GENOMIC DNA]</scope>
    <source>
        <strain evidence="7">BBA 69670</strain>
    </source>
</reference>
<evidence type="ECO:0000256" key="1">
    <source>
        <dbReference type="ARBA" id="ARBA00006192"/>
    </source>
</evidence>
<feature type="repeat" description="PPR" evidence="5">
    <location>
        <begin position="158"/>
        <end position="192"/>
    </location>
</feature>
<keyword evidence="8" id="KW-1185">Reference proteome</keyword>
<dbReference type="EMBL" id="CYGV01001775">
    <property type="protein sequence ID" value="CUA77108.1"/>
    <property type="molecule type" value="Genomic_DNA"/>
</dbReference>
<dbReference type="NCBIfam" id="TIGR00756">
    <property type="entry name" value="PPR"/>
    <property type="match status" value="2"/>
</dbReference>
<dbReference type="PANTHER" id="PTHR47447">
    <property type="entry name" value="OS03G0856100 PROTEIN"/>
    <property type="match status" value="1"/>
</dbReference>
<dbReference type="Gene3D" id="1.25.40.10">
    <property type="entry name" value="Tetratricopeptide repeat domain"/>
    <property type="match status" value="2"/>
</dbReference>
<sequence>MSLATRAVRCGLVKHIAPSNKSILTPFIRHASNAEHIRQRLYDSPTLRLKTPAEEVATLNRQLELRINNRNIIGTIRLWLRSIENGVRPNQESYDAVLKLFASYGLFDATLKVFEDMLKMKMGDVQKGLNYVLESAAADPELEAKALKMFEEHGCSWDVITYQHILEAYARRENLEMALQILNDMPAKGITPNAQCIQTVIQLAAQMGMPQLAMDLAVHSESIPGVVTDHIRMEILMSGAAVMNHDVVLRAWDSVRRTRCPPTEPLCVELLNTAARYGLIDLAQSVLAYLQETGQDIHEHHLAPVVGAYATAGQLREAYLALDLFQDHRVEILPESASALVATIDQSTATLDNAWDVLSRLPRPVSIQAVNATLQAAVNLSDMQRAIGIYKELSDLECSPTAETYDILLGGCLSISHAELGERLFQDMRSRGIQPTLQTYSRLILLSLTQANYEAAFSRLEEIKENKMVPPQRVYEALVRRCVDEGDPRAELALEDMGICGYRVSSGLRDYLLKSEKRQNTANEAMEWVKSVSS</sequence>
<dbReference type="InterPro" id="IPR002885">
    <property type="entry name" value="PPR_rpt"/>
</dbReference>
<comment type="function">
    <text evidence="3">Regulates mitochondrial small subunit maturation by controlling 15S rRNA 5'-end processing. Localizes to the 5' precursor of the 15S rRNA in a position that is subsequently occupied by mS47 in the mature yeast mtSSU. Uses structure and sequence-specific RNA recognition, binding to a single-stranded region of the precursor and specifically recognizing bases -6 to -1. The exchange of Ccm1 for mS47 is coupled to the irreversible removal of precursor rRNA that is accompanied by conformational changes of the mitoribosomal proteins uS5m and mS26. These conformational changes signal completion of 5'-end rRNA processing through protection of the mature 5'-end of the 15S rRNA and stabilization of mS47. The removal of the 5' precursor together with the dissociation of Ccm1 may be catalyzed by the 5'-3' exoribonuclease Pet127. Involved in the specific removal of group I introns in mitochondrial encoded transcripts.</text>
</comment>
<dbReference type="AlphaFoldDB" id="A0A0K6GEQ7"/>
<evidence type="ECO:0000259" key="6">
    <source>
        <dbReference type="Pfam" id="PF23276"/>
    </source>
</evidence>
<evidence type="ECO:0000313" key="7">
    <source>
        <dbReference type="EMBL" id="CUA77108.1"/>
    </source>
</evidence>
<dbReference type="Pfam" id="PF01535">
    <property type="entry name" value="PPR"/>
    <property type="match status" value="1"/>
</dbReference>
<comment type="subunit">
    <text evidence="4">Binds to mitochondrial small subunit 15S rRNA.</text>
</comment>
<name>A0A0K6GEQ7_9AGAM</name>
<dbReference type="Pfam" id="PF23276">
    <property type="entry name" value="TPR_24"/>
    <property type="match status" value="2"/>
</dbReference>
<gene>
    <name evidence="7" type="ORF">RSOLAG22IIIB_12557</name>
</gene>
<evidence type="ECO:0000256" key="4">
    <source>
        <dbReference type="ARBA" id="ARBA00044511"/>
    </source>
</evidence>
<evidence type="ECO:0000313" key="8">
    <source>
        <dbReference type="Proteomes" id="UP000044841"/>
    </source>
</evidence>
<dbReference type="Proteomes" id="UP000044841">
    <property type="component" value="Unassembled WGS sequence"/>
</dbReference>
<feature type="repeat" description="PPR" evidence="5">
    <location>
        <begin position="401"/>
        <end position="435"/>
    </location>
</feature>
<feature type="domain" description="Pentatricopeptide repeat-containing protein-mitochondrial" evidence="6">
    <location>
        <begin position="266"/>
        <end position="392"/>
    </location>
</feature>
<dbReference type="InterPro" id="IPR057027">
    <property type="entry name" value="TPR_mt"/>
</dbReference>
<dbReference type="PANTHER" id="PTHR47447:SF17">
    <property type="entry name" value="OS12G0638900 PROTEIN"/>
    <property type="match status" value="1"/>
</dbReference>
<comment type="similarity">
    <text evidence="1">Belongs to the CCM1 family.</text>
</comment>
<dbReference type="Pfam" id="PF13812">
    <property type="entry name" value="PPR_3"/>
    <property type="match status" value="1"/>
</dbReference>
<organism evidence="7 8">
    <name type="scientific">Rhizoctonia solani</name>
    <dbReference type="NCBI Taxonomy" id="456999"/>
    <lineage>
        <taxon>Eukaryota</taxon>
        <taxon>Fungi</taxon>
        <taxon>Dikarya</taxon>
        <taxon>Basidiomycota</taxon>
        <taxon>Agaricomycotina</taxon>
        <taxon>Agaricomycetes</taxon>
        <taxon>Cantharellales</taxon>
        <taxon>Ceratobasidiaceae</taxon>
        <taxon>Rhizoctonia</taxon>
    </lineage>
</organism>